<keyword evidence="1" id="KW-1133">Transmembrane helix</keyword>
<dbReference type="InParanoid" id="A0A2G5EBF1"/>
<dbReference type="OrthoDB" id="284184at2759"/>
<reference evidence="3 4" key="1">
    <citation type="submission" date="2017-09" db="EMBL/GenBank/DDBJ databases">
        <title>WGS assembly of Aquilegia coerulea Goldsmith.</title>
        <authorList>
            <person name="Hodges S."/>
            <person name="Kramer E."/>
            <person name="Nordborg M."/>
            <person name="Tomkins J."/>
            <person name="Borevitz J."/>
            <person name="Derieg N."/>
            <person name="Yan J."/>
            <person name="Mihaltcheva S."/>
            <person name="Hayes R.D."/>
            <person name="Rokhsar D."/>
        </authorList>
    </citation>
    <scope>NUCLEOTIDE SEQUENCE [LARGE SCALE GENOMIC DNA]</scope>
    <source>
        <strain evidence="4">cv. Goldsmith</strain>
    </source>
</reference>
<feature type="domain" description="AB hydrolase-1" evidence="2">
    <location>
        <begin position="223"/>
        <end position="345"/>
    </location>
</feature>
<evidence type="ECO:0000313" key="3">
    <source>
        <dbReference type="EMBL" id="PIA53098.1"/>
    </source>
</evidence>
<evidence type="ECO:0000259" key="2">
    <source>
        <dbReference type="Pfam" id="PF00561"/>
    </source>
</evidence>
<keyword evidence="1" id="KW-0472">Membrane</keyword>
<name>A0A2G5EBF1_AQUCA</name>
<dbReference type="Gene3D" id="3.40.50.1820">
    <property type="entry name" value="alpha/beta hydrolase"/>
    <property type="match status" value="1"/>
</dbReference>
<dbReference type="Proteomes" id="UP000230069">
    <property type="component" value="Unassembled WGS sequence"/>
</dbReference>
<keyword evidence="4" id="KW-1185">Reference proteome</keyword>
<dbReference type="SUPFAM" id="SSF53474">
    <property type="entry name" value="alpha/beta-Hydrolases"/>
    <property type="match status" value="1"/>
</dbReference>
<proteinExistence type="predicted"/>
<dbReference type="STRING" id="218851.A0A2G5EBF1"/>
<dbReference type="FunCoup" id="A0A2G5EBF1">
    <property type="interactions" value="1"/>
</dbReference>
<dbReference type="PANTHER" id="PTHR43689:SF14">
    <property type="entry name" value="LYSOPHOSPHOLIPASE BODYGUARD 4-RELATED"/>
    <property type="match status" value="1"/>
</dbReference>
<organism evidence="3 4">
    <name type="scientific">Aquilegia coerulea</name>
    <name type="common">Rocky mountain columbine</name>
    <dbReference type="NCBI Taxonomy" id="218851"/>
    <lineage>
        <taxon>Eukaryota</taxon>
        <taxon>Viridiplantae</taxon>
        <taxon>Streptophyta</taxon>
        <taxon>Embryophyta</taxon>
        <taxon>Tracheophyta</taxon>
        <taxon>Spermatophyta</taxon>
        <taxon>Magnoliopsida</taxon>
        <taxon>Ranunculales</taxon>
        <taxon>Ranunculaceae</taxon>
        <taxon>Thalictroideae</taxon>
        <taxon>Aquilegia</taxon>
    </lineage>
</organism>
<dbReference type="PRINTS" id="PR00111">
    <property type="entry name" value="ABHYDROLASE"/>
</dbReference>
<protein>
    <recommendedName>
        <fullName evidence="2">AB hydrolase-1 domain-containing protein</fullName>
    </recommendedName>
</protein>
<dbReference type="PANTHER" id="PTHR43689">
    <property type="entry name" value="HYDROLASE"/>
    <property type="match status" value="1"/>
</dbReference>
<feature type="transmembrane region" description="Helical" evidence="1">
    <location>
        <begin position="25"/>
        <end position="52"/>
    </location>
</feature>
<accession>A0A2G5EBF1</accession>
<dbReference type="InterPro" id="IPR029058">
    <property type="entry name" value="AB_hydrolase_fold"/>
</dbReference>
<evidence type="ECO:0000256" key="1">
    <source>
        <dbReference type="SAM" id="Phobius"/>
    </source>
</evidence>
<dbReference type="AlphaFoldDB" id="A0A2G5EBF1"/>
<evidence type="ECO:0000313" key="4">
    <source>
        <dbReference type="Proteomes" id="UP000230069"/>
    </source>
</evidence>
<dbReference type="InterPro" id="IPR000073">
    <property type="entry name" value="AB_hydrolase_1"/>
</dbReference>
<dbReference type="EMBL" id="KZ305026">
    <property type="protein sequence ID" value="PIA53098.1"/>
    <property type="molecule type" value="Genomic_DNA"/>
</dbReference>
<dbReference type="Pfam" id="PF00561">
    <property type="entry name" value="Abhydrolase_1"/>
    <property type="match status" value="1"/>
</dbReference>
<keyword evidence="1" id="KW-0812">Transmembrane</keyword>
<sequence>MLQQQQQPPQLNFSFRKWFAKLVQFILSTINFVVFTFLDLLDFLLCIFYRFFDPFMEPAVTVPQTTTHTPPYYCYCYSYSSYCLCLGGNNTTTTTTTTTTTVQQVEEIDDEQQPISSETLYQRQNVFRDFTLFIRKQFFNHSNTQLPNSINNNNNNNKSAASSKIRWSDCNCQSCASCHHIHIGNNRDGDHFNNLHLVVMEQQQQPLQATHEHDYMVKPVENVIFLHGFLSSSSFWVESTFPNLSQTAKHNYRLFAVDLLGFGKSPKPWDCLYTLKDHVNMIEQSLINPFSLNSFHIVAHSMGCIIALALASKYLNSVKSITLVAAPYFPSSKAQASLTALNRLASKRLWPPLLFGSAVMSWYEHVGRSICFIICRNHRRWEWLLQILLRKRDLHFAVMDFTRHTHHSAWHTMHNVICGGAKQMDEFLEGVKKSKVVFTVIQGDKDQVTPLECGHNLKMKIPLADLRIISNADHNSVIFGREQQFTRDLEHIWFSSSKIE</sequence>
<gene>
    <name evidence="3" type="ORF">AQUCO_00900012v1</name>
</gene>